<keyword evidence="3" id="KW-1185">Reference proteome</keyword>
<keyword evidence="1" id="KW-0812">Transmembrane</keyword>
<evidence type="ECO:0000313" key="2">
    <source>
        <dbReference type="EMBL" id="AGL03706.1"/>
    </source>
</evidence>
<dbReference type="Proteomes" id="UP000013520">
    <property type="component" value="Chromosome"/>
</dbReference>
<organism evidence="2 3">
    <name type="scientific">Desulfoscipio gibsoniae DSM 7213</name>
    <dbReference type="NCBI Taxonomy" id="767817"/>
    <lineage>
        <taxon>Bacteria</taxon>
        <taxon>Bacillati</taxon>
        <taxon>Bacillota</taxon>
        <taxon>Clostridia</taxon>
        <taxon>Eubacteriales</taxon>
        <taxon>Desulfallaceae</taxon>
        <taxon>Desulfoscipio</taxon>
    </lineage>
</organism>
<proteinExistence type="predicted"/>
<dbReference type="RefSeq" id="WP_006524235.1">
    <property type="nucleotide sequence ID" value="NC_021184.1"/>
</dbReference>
<dbReference type="AlphaFoldDB" id="R4KVQ5"/>
<dbReference type="HOGENOM" id="CLU_2092851_0_0_9"/>
<feature type="transmembrane region" description="Helical" evidence="1">
    <location>
        <begin position="12"/>
        <end position="45"/>
    </location>
</feature>
<sequence>MVAKIGVGICVLAAILLYGAGILFWLAIISALVILIAGFAGAYIAAIPEMRKTDDKARQMEFEGASGEEIIAFIDRPDDPASYEFDPIPVWAPAISLIGVIAGVGLLVAGVIIRFG</sequence>
<keyword evidence="1" id="KW-1133">Transmembrane helix</keyword>
<protein>
    <submittedName>
        <fullName evidence="2">Uncharacterized protein</fullName>
    </submittedName>
</protein>
<gene>
    <name evidence="2" type="ORF">Desgi_4478</name>
</gene>
<name>R4KVQ5_9FIRM</name>
<accession>R4KVQ5</accession>
<evidence type="ECO:0000256" key="1">
    <source>
        <dbReference type="SAM" id="Phobius"/>
    </source>
</evidence>
<dbReference type="KEGG" id="dgi:Desgi_4478"/>
<reference evidence="2 3" key="1">
    <citation type="submission" date="2012-01" db="EMBL/GenBank/DDBJ databases">
        <title>Complete sequence of Desulfotomaculum gibsoniae DSM 7213.</title>
        <authorList>
            <consortium name="US DOE Joint Genome Institute"/>
            <person name="Lucas S."/>
            <person name="Han J."/>
            <person name="Lapidus A."/>
            <person name="Cheng J.-F."/>
            <person name="Goodwin L."/>
            <person name="Pitluck S."/>
            <person name="Peters L."/>
            <person name="Ovchinnikova G."/>
            <person name="Teshima H."/>
            <person name="Detter J.C."/>
            <person name="Han C."/>
            <person name="Tapia R."/>
            <person name="Land M."/>
            <person name="Hauser L."/>
            <person name="Kyrpides N."/>
            <person name="Ivanova N."/>
            <person name="Pagani I."/>
            <person name="Parshina S."/>
            <person name="Plugge C."/>
            <person name="Muyzer G."/>
            <person name="Kuever J."/>
            <person name="Ivanova A."/>
            <person name="Nazina T."/>
            <person name="Klenk H.-P."/>
            <person name="Brambilla E."/>
            <person name="Spring S."/>
            <person name="Stams A.F."/>
            <person name="Woyke T."/>
        </authorList>
    </citation>
    <scope>NUCLEOTIDE SEQUENCE [LARGE SCALE GENOMIC DNA]</scope>
    <source>
        <strain evidence="2 3">DSM 7213</strain>
    </source>
</reference>
<feature type="transmembrane region" description="Helical" evidence="1">
    <location>
        <begin position="90"/>
        <end position="113"/>
    </location>
</feature>
<dbReference type="EMBL" id="CP003273">
    <property type="protein sequence ID" value="AGL03706.1"/>
    <property type="molecule type" value="Genomic_DNA"/>
</dbReference>
<evidence type="ECO:0000313" key="3">
    <source>
        <dbReference type="Proteomes" id="UP000013520"/>
    </source>
</evidence>
<keyword evidence="1" id="KW-0472">Membrane</keyword>